<evidence type="ECO:0000313" key="1">
    <source>
        <dbReference type="EMBL" id="QBB71172.1"/>
    </source>
</evidence>
<dbReference type="EMBL" id="CP035704">
    <property type="protein sequence ID" value="QBB71172.1"/>
    <property type="molecule type" value="Genomic_DNA"/>
</dbReference>
<keyword evidence="2" id="KW-1185">Reference proteome</keyword>
<dbReference type="RefSeq" id="WP_129833918.1">
    <property type="nucleotide sequence ID" value="NZ_CP035704.1"/>
</dbReference>
<dbReference type="Proteomes" id="UP000291562">
    <property type="component" value="Chromosome"/>
</dbReference>
<organism evidence="1 2">
    <name type="scientific">Pseudolysobacter antarcticus</name>
    <dbReference type="NCBI Taxonomy" id="2511995"/>
    <lineage>
        <taxon>Bacteria</taxon>
        <taxon>Pseudomonadati</taxon>
        <taxon>Pseudomonadota</taxon>
        <taxon>Gammaproteobacteria</taxon>
        <taxon>Lysobacterales</taxon>
        <taxon>Rhodanobacteraceae</taxon>
        <taxon>Pseudolysobacter</taxon>
    </lineage>
</organism>
<dbReference type="KEGG" id="xbc:ELE36_12870"/>
<protein>
    <submittedName>
        <fullName evidence="1">Uncharacterized protein</fullName>
    </submittedName>
</protein>
<accession>A0A411HKW5</accession>
<gene>
    <name evidence="1" type="ORF">ELE36_12870</name>
</gene>
<reference evidence="1 2" key="1">
    <citation type="submission" date="2019-01" db="EMBL/GenBank/DDBJ databases">
        <title>Pseudolysobacter antarctica gen. nov., sp. nov., isolated from Fildes Peninsula, Antarctica.</title>
        <authorList>
            <person name="Wei Z."/>
            <person name="Peng F."/>
        </authorList>
    </citation>
    <scope>NUCLEOTIDE SEQUENCE [LARGE SCALE GENOMIC DNA]</scope>
    <source>
        <strain evidence="1 2">AQ6-296</strain>
    </source>
</reference>
<proteinExistence type="predicted"/>
<name>A0A411HKW5_9GAMM</name>
<sequence>MPIIGLVGSVRHNGVEPQGGGSYSFSDYFMGLPAQARIAEIALMALSMDARDVRMAELSLSAPVIVRLNKMLADNQRMPVLMRTSAIDAIGELDDVTRLIR</sequence>
<dbReference type="AlphaFoldDB" id="A0A411HKW5"/>
<evidence type="ECO:0000313" key="2">
    <source>
        <dbReference type="Proteomes" id="UP000291562"/>
    </source>
</evidence>